<dbReference type="OMA" id="CAYEHLL"/>
<feature type="region of interest" description="Disordered" evidence="2">
    <location>
        <begin position="710"/>
        <end position="771"/>
    </location>
</feature>
<dbReference type="RefSeq" id="XP_004035803.1">
    <property type="nucleotide sequence ID" value="XM_004035755.1"/>
</dbReference>
<dbReference type="eggNOG" id="KOG1274">
    <property type="taxonomic scope" value="Eukaryota"/>
</dbReference>
<accession>G0QR32</accession>
<dbReference type="InterPro" id="IPR036322">
    <property type="entry name" value="WD40_repeat_dom_sf"/>
</dbReference>
<dbReference type="Gene3D" id="2.130.10.10">
    <property type="entry name" value="YVTN repeat-like/Quinoprotein amine dehydrogenase"/>
    <property type="match status" value="1"/>
</dbReference>
<feature type="compositionally biased region" description="Basic and acidic residues" evidence="2">
    <location>
        <begin position="756"/>
        <end position="771"/>
    </location>
</feature>
<dbReference type="GO" id="GO:0006261">
    <property type="term" value="P:DNA-templated DNA replication"/>
    <property type="evidence" value="ECO:0007669"/>
    <property type="project" value="TreeGrafter"/>
</dbReference>
<evidence type="ECO:0000256" key="2">
    <source>
        <dbReference type="SAM" id="MobiDB-lite"/>
    </source>
</evidence>
<dbReference type="InParanoid" id="G0QR32"/>
<organism evidence="4 5">
    <name type="scientific">Ichthyophthirius multifiliis</name>
    <name type="common">White spot disease agent</name>
    <name type="synonym">Ich</name>
    <dbReference type="NCBI Taxonomy" id="5932"/>
    <lineage>
        <taxon>Eukaryota</taxon>
        <taxon>Sar</taxon>
        <taxon>Alveolata</taxon>
        <taxon>Ciliophora</taxon>
        <taxon>Intramacronucleata</taxon>
        <taxon>Oligohymenophorea</taxon>
        <taxon>Hymenostomatida</taxon>
        <taxon>Ophryoglenina</taxon>
        <taxon>Ichthyophthirius</taxon>
    </lineage>
</organism>
<feature type="domain" description="WDHD1/CFT4 second beta-propeller" evidence="3">
    <location>
        <begin position="280"/>
        <end position="520"/>
    </location>
</feature>
<dbReference type="AlphaFoldDB" id="G0QR32"/>
<dbReference type="PANTHER" id="PTHR19932:SF10">
    <property type="entry name" value="WD REPEAT AND HMG-BOX DNA-BINDING PROTEIN 1"/>
    <property type="match status" value="1"/>
</dbReference>
<dbReference type="GO" id="GO:0003682">
    <property type="term" value="F:chromatin binding"/>
    <property type="evidence" value="ECO:0007669"/>
    <property type="project" value="TreeGrafter"/>
</dbReference>
<evidence type="ECO:0000313" key="4">
    <source>
        <dbReference type="EMBL" id="EGR32317.1"/>
    </source>
</evidence>
<gene>
    <name evidence="4" type="ORF">IMG5_088050</name>
</gene>
<evidence type="ECO:0000313" key="5">
    <source>
        <dbReference type="Proteomes" id="UP000008983"/>
    </source>
</evidence>
<sequence>MSLSEYIQMITAGQDCLMKVYNIQSNGKLVFSHDINCDDAYALAISQQTGEIYLSYYESKNILCSQKLENEESQFQGLQVCNFAGPVYSLTINESGEYLSIAGQENKGYIMNIQNGANILKQLPNSHKGSVLYTTVDNEGNYAVSIGCDGYAHIYNIKEEEIQMEESAKVSYEMTTEKEFVMKCEFNKKQQLAVGGNCSLQIIEKNEDGKWITKRYSNINHQRETIVNNHIPAESQVQKILRDEEEMEEKVDEEEKKKTKKKKAEQLQEIVYSSFIQKQLNRTCLCWNLIGQIVLREDNNNLFIEIEFEDKTFHQKIWFKNLHNYSISTMNKQGAFFASKAINNNPELNYNDQQLENFEFDQDAYDYSFVDCICLGEGWCALSSDLQFIRVYDIFGIQIKVFSFSTPIVCISGYKNYLCYICLKQKPILGCQQLEMEIIDINTFSKILSAPVPLTPFSTIKWFGFSEEGLIFCKDSKGVIRAFLGFNQWVPVYEDQGNINLWVKGMIDYKIIGFKLQKDDLEPRIINGFQNEKSQEIQVFLCDYLIDNSEIHILRQKQLILEHQRYRVKHFNENLQNQIQQISKEIDILVIKIFKNCLLHQEKHYQRAFSILKNNLIDPIYIDSCIQISQIANVKELIQMLENLRQDLYNNKNNKIQKPNNESYQIYENNNNEDKKKKKNQLLLKNDCIENDENSLQKISVNIDNLKSIDEENNPKQQNNQQQQQKKQINPFQKNNEVKRADSIIDELKQQNNNKRKNEVQQQKAEKKIKY</sequence>
<dbReference type="Proteomes" id="UP000008983">
    <property type="component" value="Unassembled WGS sequence"/>
</dbReference>
<keyword evidence="5" id="KW-1185">Reference proteome</keyword>
<dbReference type="InterPro" id="IPR015943">
    <property type="entry name" value="WD40/YVTN_repeat-like_dom_sf"/>
</dbReference>
<dbReference type="Pfam" id="PF12341">
    <property type="entry name" value="Mcl1_mid"/>
    <property type="match status" value="1"/>
</dbReference>
<dbReference type="GO" id="GO:0000278">
    <property type="term" value="P:mitotic cell cycle"/>
    <property type="evidence" value="ECO:0007669"/>
    <property type="project" value="TreeGrafter"/>
</dbReference>
<feature type="compositionally biased region" description="Low complexity" evidence="2">
    <location>
        <begin position="715"/>
        <end position="735"/>
    </location>
</feature>
<evidence type="ECO:0000259" key="3">
    <source>
        <dbReference type="Pfam" id="PF12341"/>
    </source>
</evidence>
<feature type="coiled-coil region" evidence="1">
    <location>
        <begin position="237"/>
        <end position="270"/>
    </location>
</feature>
<dbReference type="GO" id="GO:0043596">
    <property type="term" value="C:nuclear replication fork"/>
    <property type="evidence" value="ECO:0007669"/>
    <property type="project" value="TreeGrafter"/>
</dbReference>
<dbReference type="InterPro" id="IPR022100">
    <property type="entry name" value="WDHD1/CFT4_beta-prop_2nd"/>
</dbReference>
<dbReference type="GeneID" id="14908477"/>
<dbReference type="SUPFAM" id="SSF50978">
    <property type="entry name" value="WD40 repeat-like"/>
    <property type="match status" value="1"/>
</dbReference>
<dbReference type="OrthoDB" id="292674at2759"/>
<evidence type="ECO:0000256" key="1">
    <source>
        <dbReference type="SAM" id="Coils"/>
    </source>
</evidence>
<dbReference type="STRING" id="857967.G0QR32"/>
<dbReference type="GO" id="GO:0006281">
    <property type="term" value="P:DNA repair"/>
    <property type="evidence" value="ECO:0007669"/>
    <property type="project" value="TreeGrafter"/>
</dbReference>
<feature type="coiled-coil region" evidence="1">
    <location>
        <begin position="631"/>
        <end position="692"/>
    </location>
</feature>
<dbReference type="EMBL" id="GL983718">
    <property type="protein sequence ID" value="EGR32317.1"/>
    <property type="molecule type" value="Genomic_DNA"/>
</dbReference>
<proteinExistence type="predicted"/>
<protein>
    <recommendedName>
        <fullName evidence="3">WDHD1/CFT4 second beta-propeller domain-containing protein</fullName>
    </recommendedName>
</protein>
<reference evidence="4 5" key="1">
    <citation type="submission" date="2011-07" db="EMBL/GenBank/DDBJ databases">
        <authorList>
            <person name="Coyne R."/>
            <person name="Brami D."/>
            <person name="Johnson J."/>
            <person name="Hostetler J."/>
            <person name="Hannick L."/>
            <person name="Clark T."/>
            <person name="Cassidy-Hanley D."/>
            <person name="Inman J."/>
        </authorList>
    </citation>
    <scope>NUCLEOTIDE SEQUENCE [LARGE SCALE GENOMIC DNA]</scope>
    <source>
        <strain evidence="4 5">G5</strain>
    </source>
</reference>
<keyword evidence="1" id="KW-0175">Coiled coil</keyword>
<dbReference type="PANTHER" id="PTHR19932">
    <property type="entry name" value="WD REPEAT AND HMG-BOX DNA BINDING PROTEIN"/>
    <property type="match status" value="1"/>
</dbReference>
<name>G0QR32_ICHMU</name>
<feature type="compositionally biased region" description="Basic and acidic residues" evidence="2">
    <location>
        <begin position="736"/>
        <end position="749"/>
    </location>
</feature>